<dbReference type="EMBL" id="ASHX02000001">
    <property type="protein sequence ID" value="OEJ93144.1"/>
    <property type="molecule type" value="Genomic_DNA"/>
</dbReference>
<feature type="transmembrane region" description="Helical" evidence="1">
    <location>
        <begin position="7"/>
        <end position="26"/>
    </location>
</feature>
<reference evidence="2 3" key="1">
    <citation type="journal article" date="2013" name="Genome Announc.">
        <title>Genome Sequence of Streptomyces violaceusniger Strain SPC6, a Halotolerant Streptomycete That Exhibits Rapid Growth and Development.</title>
        <authorList>
            <person name="Chen X."/>
            <person name="Zhang B."/>
            <person name="Zhang W."/>
            <person name="Wu X."/>
            <person name="Zhang M."/>
            <person name="Chen T."/>
            <person name="Liu G."/>
            <person name="Dyson P."/>
        </authorList>
    </citation>
    <scope>NUCLEOTIDE SEQUENCE [LARGE SCALE GENOMIC DNA]</scope>
    <source>
        <strain evidence="2 3">SPC6</strain>
    </source>
</reference>
<feature type="transmembrane region" description="Helical" evidence="1">
    <location>
        <begin position="32"/>
        <end position="55"/>
    </location>
</feature>
<evidence type="ECO:0000256" key="1">
    <source>
        <dbReference type="SAM" id="Phobius"/>
    </source>
</evidence>
<keyword evidence="1" id="KW-0472">Membrane</keyword>
<keyword evidence="1" id="KW-0812">Transmembrane</keyword>
<proteinExistence type="predicted"/>
<accession>A0A1D3DLE4</accession>
<dbReference type="RefSeq" id="WP_023591399.1">
    <property type="nucleotide sequence ID" value="NZ_ASHX02000001.1"/>
</dbReference>
<evidence type="ECO:0000313" key="3">
    <source>
        <dbReference type="Proteomes" id="UP000095329"/>
    </source>
</evidence>
<gene>
    <name evidence="2" type="ORF">J116_000190</name>
</gene>
<dbReference type="AlphaFoldDB" id="A0A1D3DLE4"/>
<keyword evidence="1" id="KW-1133">Transmembrane helix</keyword>
<sequence>MFPAWKTLLLPASDLAFGAASVLFLGQQTRHWIAACAMGIACVVIALAGSGMSAGAGPPGVSAHRAEDRAPFPLTATDLRRPGRHRHETVDAGHRWACRFGSPVRGEPGRGAEEWVSE</sequence>
<dbReference type="Proteomes" id="UP000095329">
    <property type="component" value="Unassembled WGS sequence"/>
</dbReference>
<organism evidence="2 3">
    <name type="scientific">Streptomyces thermolilacinus SPC6</name>
    <dbReference type="NCBI Taxonomy" id="1306406"/>
    <lineage>
        <taxon>Bacteria</taxon>
        <taxon>Bacillati</taxon>
        <taxon>Actinomycetota</taxon>
        <taxon>Actinomycetes</taxon>
        <taxon>Kitasatosporales</taxon>
        <taxon>Streptomycetaceae</taxon>
        <taxon>Streptomyces</taxon>
    </lineage>
</organism>
<protein>
    <submittedName>
        <fullName evidence="2">Uncharacterized protein</fullName>
    </submittedName>
</protein>
<evidence type="ECO:0000313" key="2">
    <source>
        <dbReference type="EMBL" id="OEJ93144.1"/>
    </source>
</evidence>
<keyword evidence="3" id="KW-1185">Reference proteome</keyword>
<name>A0A1D3DLE4_9ACTN</name>
<comment type="caution">
    <text evidence="2">The sequence shown here is derived from an EMBL/GenBank/DDBJ whole genome shotgun (WGS) entry which is preliminary data.</text>
</comment>